<organism evidence="2 3">
    <name type="scientific">Denitrificimonas caeni</name>
    <dbReference type="NCBI Taxonomy" id="521720"/>
    <lineage>
        <taxon>Bacteria</taxon>
        <taxon>Pseudomonadati</taxon>
        <taxon>Pseudomonadota</taxon>
        <taxon>Gammaproteobacteria</taxon>
        <taxon>Pseudomonadales</taxon>
        <taxon>Pseudomonadaceae</taxon>
        <taxon>Denitrificimonas</taxon>
    </lineage>
</organism>
<accession>A0AAE9VUL7</accession>
<keyword evidence="1" id="KW-1133">Transmembrane helix</keyword>
<evidence type="ECO:0000313" key="2">
    <source>
        <dbReference type="EMBL" id="WBE25186.1"/>
    </source>
</evidence>
<dbReference type="AlphaFoldDB" id="A0AAE9VUL7"/>
<keyword evidence="2" id="KW-0418">Kinase</keyword>
<keyword evidence="2" id="KW-0808">Transferase</keyword>
<keyword evidence="3" id="KW-1185">Reference proteome</keyword>
<dbReference type="Proteomes" id="UP001212189">
    <property type="component" value="Chromosome"/>
</dbReference>
<proteinExistence type="predicted"/>
<protein>
    <submittedName>
        <fullName evidence="2">Histidine kinase</fullName>
    </submittedName>
</protein>
<feature type="transmembrane region" description="Helical" evidence="1">
    <location>
        <begin position="148"/>
        <end position="169"/>
    </location>
</feature>
<evidence type="ECO:0000256" key="1">
    <source>
        <dbReference type="SAM" id="Phobius"/>
    </source>
</evidence>
<dbReference type="KEGG" id="dce:O6P33_12690"/>
<evidence type="ECO:0000313" key="3">
    <source>
        <dbReference type="Proteomes" id="UP001212189"/>
    </source>
</evidence>
<dbReference type="RefSeq" id="WP_269818131.1">
    <property type="nucleotide sequence ID" value="NZ_CP114976.1"/>
</dbReference>
<dbReference type="Gene3D" id="6.10.340.10">
    <property type="match status" value="1"/>
</dbReference>
<dbReference type="EMBL" id="CP114976">
    <property type="protein sequence ID" value="WBE25186.1"/>
    <property type="molecule type" value="Genomic_DNA"/>
</dbReference>
<keyword evidence="1" id="KW-0472">Membrane</keyword>
<sequence>MSHASAQPRGASITSRITGSVLLTISICLLTFAWVMHTQLQWSVQQQANALAQTLLQQTRSATESALSADDTLSVAVLLRELVENPYVSHAALYSVDNRIIAEAGKRPKATRSSGFYSQQLTFQDVVVGSLHLHIDTRKLQEPLTTSLQTMAVLGVILLILAAFIAVHLGRSVARPLQSLSNWLINPAPPAPHIKRGDEIGLLARQLNQYFLQDTQNAQIPTLEDTQDIAPVATNLSSKPATALDQVDRNAAENLTPPLLRATPAPTHNAVLAVELGSMEQLRQLPHERLAELLKKYHNVLEQSASLYHGRLHTLADGRSLIVFSSEQPDYQRNAMCCGELLRAFGHALQLEVADSDITLQVQLGLSAGPAASNASLGELLLSDSAQTALTLSQHSRNLLLLSSDLAQDSSISTYARIRPVAKPEHASCLESMLSPYPAMLQEQLHNLQEQYSD</sequence>
<feature type="transmembrane region" description="Helical" evidence="1">
    <location>
        <begin position="17"/>
        <end position="36"/>
    </location>
</feature>
<gene>
    <name evidence="2" type="ORF">O6P33_12690</name>
</gene>
<keyword evidence="1" id="KW-0812">Transmembrane</keyword>
<reference evidence="2 3" key="1">
    <citation type="submission" date="2022-12" db="EMBL/GenBank/DDBJ databases">
        <title>Coexistence and Characterization of a Novel Tigecycline Resistance gene tet(X) variant and blaNDM-1 in a Pseudomonas caeni Isolate of Chicken Origin.</title>
        <authorList>
            <person name="Lu X."/>
            <person name="Zhang L."/>
            <person name="Li R."/>
            <person name="Wang Z."/>
        </authorList>
    </citation>
    <scope>NUCLEOTIDE SEQUENCE [LARGE SCALE GENOMIC DNA]</scope>
    <source>
        <strain evidence="2 3">CE14</strain>
    </source>
</reference>
<name>A0AAE9VUL7_9GAMM</name>
<dbReference type="GO" id="GO:0016301">
    <property type="term" value="F:kinase activity"/>
    <property type="evidence" value="ECO:0007669"/>
    <property type="project" value="UniProtKB-KW"/>
</dbReference>